<evidence type="ECO:0000259" key="7">
    <source>
        <dbReference type="Pfam" id="PF09335"/>
    </source>
</evidence>
<keyword evidence="5 6" id="KW-0472">Membrane</keyword>
<keyword evidence="4 6" id="KW-1133">Transmembrane helix</keyword>
<evidence type="ECO:0000256" key="3">
    <source>
        <dbReference type="ARBA" id="ARBA00022692"/>
    </source>
</evidence>
<keyword evidence="3 6" id="KW-0812">Transmembrane</keyword>
<dbReference type="Proteomes" id="UP000608513">
    <property type="component" value="Unassembled WGS sequence"/>
</dbReference>
<proteinExistence type="predicted"/>
<evidence type="ECO:0000313" key="8">
    <source>
        <dbReference type="EMBL" id="MBC5782565.1"/>
    </source>
</evidence>
<evidence type="ECO:0000256" key="1">
    <source>
        <dbReference type="ARBA" id="ARBA00004651"/>
    </source>
</evidence>
<dbReference type="GO" id="GO:0005886">
    <property type="term" value="C:plasma membrane"/>
    <property type="evidence" value="ECO:0007669"/>
    <property type="project" value="UniProtKB-SubCell"/>
</dbReference>
<comment type="subcellular location">
    <subcellularLocation>
        <location evidence="1">Cell membrane</location>
        <topology evidence="1">Multi-pass membrane protein</topology>
    </subcellularLocation>
</comment>
<dbReference type="AlphaFoldDB" id="A0A923MP08"/>
<name>A0A923MP08_9BURK</name>
<comment type="caution">
    <text evidence="8">The sequence shown here is derived from an EMBL/GenBank/DDBJ whole genome shotgun (WGS) entry which is preliminary data.</text>
</comment>
<feature type="transmembrane region" description="Helical" evidence="6">
    <location>
        <begin position="140"/>
        <end position="160"/>
    </location>
</feature>
<evidence type="ECO:0000313" key="9">
    <source>
        <dbReference type="Proteomes" id="UP000608513"/>
    </source>
</evidence>
<gene>
    <name evidence="8" type="ORF">H8N03_06385</name>
</gene>
<dbReference type="PANTHER" id="PTHR42709:SF6">
    <property type="entry name" value="UNDECAPRENYL PHOSPHATE TRANSPORTER A"/>
    <property type="match status" value="1"/>
</dbReference>
<keyword evidence="9" id="KW-1185">Reference proteome</keyword>
<evidence type="ECO:0000256" key="5">
    <source>
        <dbReference type="ARBA" id="ARBA00023136"/>
    </source>
</evidence>
<evidence type="ECO:0000256" key="2">
    <source>
        <dbReference type="ARBA" id="ARBA00022475"/>
    </source>
</evidence>
<dbReference type="RefSeq" id="WP_187075327.1">
    <property type="nucleotide sequence ID" value="NZ_JACORT010000002.1"/>
</dbReference>
<evidence type="ECO:0000256" key="6">
    <source>
        <dbReference type="SAM" id="Phobius"/>
    </source>
</evidence>
<feature type="domain" description="VTT" evidence="7">
    <location>
        <begin position="30"/>
        <end position="160"/>
    </location>
</feature>
<sequence>MAEWVIRFIEAHGYVGIAALMLLENLFPPFPSELIMPFAGFQAARGSLQWPLVILAGAVGALVGALPWYFAGRFLGMQRVSRFADRHGRWLTLSRRDLERAEGWFARHGALALVIGRLVPAVRTVISLPAGVCGMPLGRFCAWTFAGSALWCSVLTAAGYLLEAQYERISGVLQPVSTGILVVIVAWYVARVVRFRPERRESAAGGE</sequence>
<feature type="transmembrane region" description="Helical" evidence="6">
    <location>
        <begin position="172"/>
        <end position="190"/>
    </location>
</feature>
<dbReference type="Pfam" id="PF09335">
    <property type="entry name" value="VTT_dom"/>
    <property type="match status" value="1"/>
</dbReference>
<feature type="transmembrane region" description="Helical" evidence="6">
    <location>
        <begin position="12"/>
        <end position="30"/>
    </location>
</feature>
<dbReference type="InterPro" id="IPR032816">
    <property type="entry name" value="VTT_dom"/>
</dbReference>
<reference evidence="8" key="1">
    <citation type="submission" date="2020-08" db="EMBL/GenBank/DDBJ databases">
        <title>Ramlibacter sp. USB13 16S ribosomal RNA gene genome sequencing and assembly.</title>
        <authorList>
            <person name="Kang M."/>
        </authorList>
    </citation>
    <scope>NUCLEOTIDE SEQUENCE</scope>
    <source>
        <strain evidence="8">USB13</strain>
    </source>
</reference>
<evidence type="ECO:0000256" key="4">
    <source>
        <dbReference type="ARBA" id="ARBA00022989"/>
    </source>
</evidence>
<dbReference type="InterPro" id="IPR051311">
    <property type="entry name" value="DedA_domain"/>
</dbReference>
<accession>A0A923MP08</accession>
<feature type="transmembrane region" description="Helical" evidence="6">
    <location>
        <begin position="50"/>
        <end position="71"/>
    </location>
</feature>
<protein>
    <submittedName>
        <fullName evidence="8">DedA family protein</fullName>
    </submittedName>
</protein>
<dbReference type="PANTHER" id="PTHR42709">
    <property type="entry name" value="ALKALINE PHOSPHATASE LIKE PROTEIN"/>
    <property type="match status" value="1"/>
</dbReference>
<dbReference type="EMBL" id="JACORT010000002">
    <property type="protein sequence ID" value="MBC5782565.1"/>
    <property type="molecule type" value="Genomic_DNA"/>
</dbReference>
<organism evidence="8 9">
    <name type="scientific">Ramlibacter cellulosilyticus</name>
    <dbReference type="NCBI Taxonomy" id="2764187"/>
    <lineage>
        <taxon>Bacteria</taxon>
        <taxon>Pseudomonadati</taxon>
        <taxon>Pseudomonadota</taxon>
        <taxon>Betaproteobacteria</taxon>
        <taxon>Burkholderiales</taxon>
        <taxon>Comamonadaceae</taxon>
        <taxon>Ramlibacter</taxon>
    </lineage>
</organism>
<keyword evidence="2" id="KW-1003">Cell membrane</keyword>